<protein>
    <recommendedName>
        <fullName evidence="3">PARP catalytic domain-containing protein</fullName>
    </recommendedName>
</protein>
<comment type="caution">
    <text evidence="1">The sequence shown here is derived from an EMBL/GenBank/DDBJ whole genome shotgun (WGS) entry which is preliminary data.</text>
</comment>
<accession>A0A1D1VI27</accession>
<keyword evidence="2" id="KW-1185">Reference proteome</keyword>
<evidence type="ECO:0000313" key="2">
    <source>
        <dbReference type="Proteomes" id="UP000186922"/>
    </source>
</evidence>
<evidence type="ECO:0000313" key="1">
    <source>
        <dbReference type="EMBL" id="GAV01285.1"/>
    </source>
</evidence>
<reference evidence="1 2" key="1">
    <citation type="journal article" date="2016" name="Nat. Commun.">
        <title>Extremotolerant tardigrade genome and improved radiotolerance of human cultured cells by tardigrade-unique protein.</title>
        <authorList>
            <person name="Hashimoto T."/>
            <person name="Horikawa D.D."/>
            <person name="Saito Y."/>
            <person name="Kuwahara H."/>
            <person name="Kozuka-Hata H."/>
            <person name="Shin-I T."/>
            <person name="Minakuchi Y."/>
            <person name="Ohishi K."/>
            <person name="Motoyama A."/>
            <person name="Aizu T."/>
            <person name="Enomoto A."/>
            <person name="Kondo K."/>
            <person name="Tanaka S."/>
            <person name="Hara Y."/>
            <person name="Koshikawa S."/>
            <person name="Sagara H."/>
            <person name="Miura T."/>
            <person name="Yokobori S."/>
            <person name="Miyagawa K."/>
            <person name="Suzuki Y."/>
            <person name="Kubo T."/>
            <person name="Oyama M."/>
            <person name="Kohara Y."/>
            <person name="Fujiyama A."/>
            <person name="Arakawa K."/>
            <person name="Katayama T."/>
            <person name="Toyoda A."/>
            <person name="Kunieda T."/>
        </authorList>
    </citation>
    <scope>NUCLEOTIDE SEQUENCE [LARGE SCALE GENOMIC DNA]</scope>
    <source>
        <strain evidence="1 2">YOKOZUNA-1</strain>
    </source>
</reference>
<dbReference type="Gene3D" id="3.90.228.10">
    <property type="match status" value="1"/>
</dbReference>
<gene>
    <name evidence="1" type="primary">RvY_12022-1</name>
    <name evidence="1" type="synonym">RvY_12022.1</name>
    <name evidence="1" type="ORF">RvY_12022</name>
</gene>
<dbReference type="EMBL" id="BDGG01000007">
    <property type="protein sequence ID" value="GAV01285.1"/>
    <property type="molecule type" value="Genomic_DNA"/>
</dbReference>
<dbReference type="Proteomes" id="UP000186922">
    <property type="component" value="Unassembled WGS sequence"/>
</dbReference>
<organism evidence="1 2">
    <name type="scientific">Ramazzottius varieornatus</name>
    <name type="common">Water bear</name>
    <name type="synonym">Tardigrade</name>
    <dbReference type="NCBI Taxonomy" id="947166"/>
    <lineage>
        <taxon>Eukaryota</taxon>
        <taxon>Metazoa</taxon>
        <taxon>Ecdysozoa</taxon>
        <taxon>Tardigrada</taxon>
        <taxon>Eutardigrada</taxon>
        <taxon>Parachela</taxon>
        <taxon>Hypsibioidea</taxon>
        <taxon>Ramazzottiidae</taxon>
        <taxon>Ramazzottius</taxon>
    </lineage>
</organism>
<sequence length="195" mass="21518">MPRCKADGCRWDHEKHHCALCGNDDSHHVSSDCYMRHACILGHGTKVGAASPITRSGLLMSTEGRLGPGIYFAAIPTARVIGKWRNEGEATVVYHCEVDLGRVKTMDGLTEDKSGSWRAKYDSCHGMHPPWGGRTEPFREWVVKSPSQVKIVGLEVCDGTYEGDIDLPGCWINVSGKVVFKGNVSTQTLKIEYQK</sequence>
<dbReference type="AlphaFoldDB" id="A0A1D1VI27"/>
<dbReference type="SUPFAM" id="SSF56399">
    <property type="entry name" value="ADP-ribosylation"/>
    <property type="match status" value="1"/>
</dbReference>
<evidence type="ECO:0008006" key="3">
    <source>
        <dbReference type="Google" id="ProtNLM"/>
    </source>
</evidence>
<dbReference type="OrthoDB" id="425894at2759"/>
<proteinExistence type="predicted"/>
<name>A0A1D1VI27_RAMVA</name>